<feature type="region of interest" description="Disordered" evidence="1">
    <location>
        <begin position="190"/>
        <end position="234"/>
    </location>
</feature>
<dbReference type="AlphaFoldDB" id="A0A4Y9SP44"/>
<keyword evidence="2" id="KW-1133">Transmembrane helix</keyword>
<proteinExistence type="predicted"/>
<keyword evidence="2" id="KW-0472">Membrane</keyword>
<feature type="region of interest" description="Disordered" evidence="1">
    <location>
        <begin position="69"/>
        <end position="103"/>
    </location>
</feature>
<keyword evidence="2" id="KW-0812">Transmembrane</keyword>
<evidence type="ECO:0000313" key="3">
    <source>
        <dbReference type="EMBL" id="TFW28502.1"/>
    </source>
</evidence>
<dbReference type="RefSeq" id="WP_135191630.1">
    <property type="nucleotide sequence ID" value="NZ_SPUM01000137.1"/>
</dbReference>
<protein>
    <submittedName>
        <fullName evidence="3">Uncharacterized protein</fullName>
    </submittedName>
</protein>
<feature type="transmembrane region" description="Helical" evidence="2">
    <location>
        <begin position="115"/>
        <end position="132"/>
    </location>
</feature>
<accession>A0A4Y9SP44</accession>
<sequence>MPDQVAYRCIEPSCARTMPRRVEFCPYCGLDQRARPNSQQAVFGPGDAVADAKADERPPALAQERVRAAAGEVGNDGRGRNAADGSRGPTRWAATSGKSAAPVAPRLPQRQPIRLRWWLLALLVLWMTWFVAKHSSTRKLDARIERAIVLAEQCKSREAQSELAALRSKGATPAKLQRLQEALDEAAGECRRMRQRGKSTGDAGDARSLAGAIDGVARPRVKLNRRGSRRSEEQ</sequence>
<feature type="compositionally biased region" description="Basic residues" evidence="1">
    <location>
        <begin position="219"/>
        <end position="228"/>
    </location>
</feature>
<keyword evidence="4" id="KW-1185">Reference proteome</keyword>
<gene>
    <name evidence="3" type="ORF">E4O92_21065</name>
</gene>
<organism evidence="3 4">
    <name type="scientific">Massilia horti</name>
    <dbReference type="NCBI Taxonomy" id="2562153"/>
    <lineage>
        <taxon>Bacteria</taxon>
        <taxon>Pseudomonadati</taxon>
        <taxon>Pseudomonadota</taxon>
        <taxon>Betaproteobacteria</taxon>
        <taxon>Burkholderiales</taxon>
        <taxon>Oxalobacteraceae</taxon>
        <taxon>Telluria group</taxon>
        <taxon>Massilia</taxon>
    </lineage>
</organism>
<reference evidence="3 4" key="1">
    <citation type="submission" date="2019-03" db="EMBL/GenBank/DDBJ databases">
        <title>Draft genome of Massilia hortus sp. nov., a novel bacterial species of the Oxalobacteraceae family.</title>
        <authorList>
            <person name="Peta V."/>
            <person name="Raths R."/>
            <person name="Bucking H."/>
        </authorList>
    </citation>
    <scope>NUCLEOTIDE SEQUENCE [LARGE SCALE GENOMIC DNA]</scope>
    <source>
        <strain evidence="3 4">ONC3</strain>
    </source>
</reference>
<evidence type="ECO:0000313" key="4">
    <source>
        <dbReference type="Proteomes" id="UP000297258"/>
    </source>
</evidence>
<dbReference type="OrthoDB" id="8753783at2"/>
<dbReference type="EMBL" id="SPUM01000137">
    <property type="protein sequence ID" value="TFW28502.1"/>
    <property type="molecule type" value="Genomic_DNA"/>
</dbReference>
<dbReference type="Proteomes" id="UP000297258">
    <property type="component" value="Unassembled WGS sequence"/>
</dbReference>
<evidence type="ECO:0000256" key="1">
    <source>
        <dbReference type="SAM" id="MobiDB-lite"/>
    </source>
</evidence>
<name>A0A4Y9SP44_9BURK</name>
<comment type="caution">
    <text evidence="3">The sequence shown here is derived from an EMBL/GenBank/DDBJ whole genome shotgun (WGS) entry which is preliminary data.</text>
</comment>
<evidence type="ECO:0000256" key="2">
    <source>
        <dbReference type="SAM" id="Phobius"/>
    </source>
</evidence>